<dbReference type="Pfam" id="PF10756">
    <property type="entry name" value="bPH_6"/>
    <property type="match status" value="1"/>
</dbReference>
<name>A0ABN2BYI7_9ACTN</name>
<proteinExistence type="predicted"/>
<keyword evidence="4" id="KW-1185">Reference proteome</keyword>
<dbReference type="Proteomes" id="UP001500363">
    <property type="component" value="Unassembled WGS sequence"/>
</dbReference>
<feature type="region of interest" description="Disordered" evidence="1">
    <location>
        <begin position="95"/>
        <end position="122"/>
    </location>
</feature>
<gene>
    <name evidence="3" type="ORF">GCM10009741_62430</name>
</gene>
<dbReference type="EMBL" id="BAAANC010000003">
    <property type="protein sequence ID" value="GAA1549746.1"/>
    <property type="molecule type" value="Genomic_DNA"/>
</dbReference>
<comment type="caution">
    <text evidence="3">The sequence shown here is derived from an EMBL/GenBank/DDBJ whole genome shotgun (WGS) entry which is preliminary data.</text>
</comment>
<evidence type="ECO:0000259" key="2">
    <source>
        <dbReference type="Pfam" id="PF10756"/>
    </source>
</evidence>
<evidence type="ECO:0000313" key="3">
    <source>
        <dbReference type="EMBL" id="GAA1549746.1"/>
    </source>
</evidence>
<feature type="domain" description="Low molecular weight protein antigen 6 PH" evidence="2">
    <location>
        <begin position="41"/>
        <end position="85"/>
    </location>
</feature>
<protein>
    <recommendedName>
        <fullName evidence="2">Low molecular weight protein antigen 6 PH domain-containing protein</fullName>
    </recommendedName>
</protein>
<evidence type="ECO:0000256" key="1">
    <source>
        <dbReference type="SAM" id="MobiDB-lite"/>
    </source>
</evidence>
<sequence length="122" mass="13270">MILMPLPAVGVLVVVDSANWPIREMWPVFPVLAVVAGLMMRPSVRLSGDELLIRYPIGSQRLRRSDVASAHFNYFGLVVQLRNGATAFAFLAPKPTSTELSSGGRPEPGSASYEITRWASEG</sequence>
<organism evidence="3 4">
    <name type="scientific">Kribbella lupini</name>
    <dbReference type="NCBI Taxonomy" id="291602"/>
    <lineage>
        <taxon>Bacteria</taxon>
        <taxon>Bacillati</taxon>
        <taxon>Actinomycetota</taxon>
        <taxon>Actinomycetes</taxon>
        <taxon>Propionibacteriales</taxon>
        <taxon>Kribbellaceae</taxon>
        <taxon>Kribbella</taxon>
    </lineage>
</organism>
<reference evidence="3 4" key="1">
    <citation type="journal article" date="2019" name="Int. J. Syst. Evol. Microbiol.">
        <title>The Global Catalogue of Microorganisms (GCM) 10K type strain sequencing project: providing services to taxonomists for standard genome sequencing and annotation.</title>
        <authorList>
            <consortium name="The Broad Institute Genomics Platform"/>
            <consortium name="The Broad Institute Genome Sequencing Center for Infectious Disease"/>
            <person name="Wu L."/>
            <person name="Ma J."/>
        </authorList>
    </citation>
    <scope>NUCLEOTIDE SEQUENCE [LARGE SCALE GENOMIC DNA]</scope>
    <source>
        <strain evidence="3 4">JCM 14303</strain>
    </source>
</reference>
<accession>A0ABN2BYI7</accession>
<evidence type="ECO:0000313" key="4">
    <source>
        <dbReference type="Proteomes" id="UP001500363"/>
    </source>
</evidence>
<dbReference type="InterPro" id="IPR019692">
    <property type="entry name" value="CFP-6_PH"/>
</dbReference>